<dbReference type="InterPro" id="IPR036388">
    <property type="entry name" value="WH-like_DNA-bd_sf"/>
</dbReference>
<dbReference type="RefSeq" id="WP_320509845.1">
    <property type="nucleotide sequence ID" value="NZ_JAXCLW010000006.1"/>
</dbReference>
<dbReference type="Pfam" id="PF13545">
    <property type="entry name" value="HTH_Crp_2"/>
    <property type="match status" value="1"/>
</dbReference>
<dbReference type="PROSITE" id="PS51063">
    <property type="entry name" value="HTH_CRP_2"/>
    <property type="match status" value="1"/>
</dbReference>
<dbReference type="PANTHER" id="PTHR24567:SF68">
    <property type="entry name" value="DNA-BINDING TRANSCRIPTIONAL DUAL REGULATOR CRP"/>
    <property type="match status" value="1"/>
</dbReference>
<accession>A0ABU5EEX8</accession>
<keyword evidence="6" id="KW-1185">Reference proteome</keyword>
<evidence type="ECO:0000259" key="4">
    <source>
        <dbReference type="PROSITE" id="PS51063"/>
    </source>
</evidence>
<dbReference type="EMBL" id="JAXCLW010000006">
    <property type="protein sequence ID" value="MDY0884771.1"/>
    <property type="molecule type" value="Genomic_DNA"/>
</dbReference>
<feature type="domain" description="HTH crp-type" evidence="4">
    <location>
        <begin position="145"/>
        <end position="219"/>
    </location>
</feature>
<dbReference type="InterPro" id="IPR050397">
    <property type="entry name" value="Env_Response_Regulators"/>
</dbReference>
<dbReference type="Gene3D" id="1.10.10.10">
    <property type="entry name" value="Winged helix-like DNA-binding domain superfamily/Winged helix DNA-binding domain"/>
    <property type="match status" value="1"/>
</dbReference>
<dbReference type="SUPFAM" id="SSF51206">
    <property type="entry name" value="cAMP-binding domain-like"/>
    <property type="match status" value="1"/>
</dbReference>
<dbReference type="InterPro" id="IPR036390">
    <property type="entry name" value="WH_DNA-bd_sf"/>
</dbReference>
<dbReference type="Proteomes" id="UP001279642">
    <property type="component" value="Unassembled WGS sequence"/>
</dbReference>
<proteinExistence type="predicted"/>
<name>A0ABU5EEX8_9PROT</name>
<organism evidence="5 6">
    <name type="scientific">Dongia soli</name>
    <dbReference type="NCBI Taxonomy" id="600628"/>
    <lineage>
        <taxon>Bacteria</taxon>
        <taxon>Pseudomonadati</taxon>
        <taxon>Pseudomonadota</taxon>
        <taxon>Alphaproteobacteria</taxon>
        <taxon>Rhodospirillales</taxon>
        <taxon>Dongiaceae</taxon>
        <taxon>Dongia</taxon>
    </lineage>
</organism>
<dbReference type="SUPFAM" id="SSF46785">
    <property type="entry name" value="Winged helix' DNA-binding domain"/>
    <property type="match status" value="1"/>
</dbReference>
<evidence type="ECO:0000256" key="1">
    <source>
        <dbReference type="ARBA" id="ARBA00023015"/>
    </source>
</evidence>
<evidence type="ECO:0000313" key="5">
    <source>
        <dbReference type="EMBL" id="MDY0884771.1"/>
    </source>
</evidence>
<keyword evidence="3" id="KW-0804">Transcription</keyword>
<keyword evidence="2" id="KW-0238">DNA-binding</keyword>
<reference evidence="5 6" key="1">
    <citation type="journal article" date="2016" name="Antonie Van Leeuwenhoek">
        <title>Dongia soli sp. nov., isolated from soil from Dokdo, Korea.</title>
        <authorList>
            <person name="Kim D.U."/>
            <person name="Lee H."/>
            <person name="Kim H."/>
            <person name="Kim S.G."/>
            <person name="Ka J.O."/>
        </authorList>
    </citation>
    <scope>NUCLEOTIDE SEQUENCE [LARGE SCALE GENOMIC DNA]</scope>
    <source>
        <strain evidence="5 6">D78</strain>
    </source>
</reference>
<dbReference type="SMART" id="SM00419">
    <property type="entry name" value="HTH_CRP"/>
    <property type="match status" value="1"/>
</dbReference>
<dbReference type="Pfam" id="PF00027">
    <property type="entry name" value="cNMP_binding"/>
    <property type="match status" value="1"/>
</dbReference>
<dbReference type="PANTHER" id="PTHR24567">
    <property type="entry name" value="CRP FAMILY TRANSCRIPTIONAL REGULATORY PROTEIN"/>
    <property type="match status" value="1"/>
</dbReference>
<dbReference type="InterPro" id="IPR018490">
    <property type="entry name" value="cNMP-bd_dom_sf"/>
</dbReference>
<dbReference type="InterPro" id="IPR014710">
    <property type="entry name" value="RmlC-like_jellyroll"/>
</dbReference>
<comment type="caution">
    <text evidence="5">The sequence shown here is derived from an EMBL/GenBank/DDBJ whole genome shotgun (WGS) entry which is preliminary data.</text>
</comment>
<evidence type="ECO:0000256" key="3">
    <source>
        <dbReference type="ARBA" id="ARBA00023163"/>
    </source>
</evidence>
<sequence>MGNPLTMKLGHGSKLTSDDRQRLDALIETSSRIEAYQDLIREHDPPGHVRLILEGFVCRYKILENGRRSIIAYLVPGDICDLHVAILRRMDHAMCTLTPCKVVFISPETIEDLTTNYPRIARALWWATLVDAATLREWLVNLGQRPSDQRLGHLFCELLMRLQTVELADENSYHLPLTQEALADTLGISTVHVNRVLQQLREDGLVVFRDHRLIIPNVKQLKEFAGFDGNYLHLDGG</sequence>
<dbReference type="InterPro" id="IPR012318">
    <property type="entry name" value="HTH_CRP"/>
</dbReference>
<dbReference type="CDD" id="cd00038">
    <property type="entry name" value="CAP_ED"/>
    <property type="match status" value="1"/>
</dbReference>
<evidence type="ECO:0000313" key="6">
    <source>
        <dbReference type="Proteomes" id="UP001279642"/>
    </source>
</evidence>
<keyword evidence="1" id="KW-0805">Transcription regulation</keyword>
<evidence type="ECO:0000256" key="2">
    <source>
        <dbReference type="ARBA" id="ARBA00023125"/>
    </source>
</evidence>
<dbReference type="Gene3D" id="2.60.120.10">
    <property type="entry name" value="Jelly Rolls"/>
    <property type="match status" value="1"/>
</dbReference>
<dbReference type="InterPro" id="IPR000595">
    <property type="entry name" value="cNMP-bd_dom"/>
</dbReference>
<protein>
    <submittedName>
        <fullName evidence="5">Crp/Fnr family transcriptional regulator</fullName>
    </submittedName>
</protein>
<gene>
    <name evidence="5" type="ORF">SMD27_18150</name>
</gene>